<evidence type="ECO:0000313" key="1">
    <source>
        <dbReference type="EMBL" id="KZT33603.1"/>
    </source>
</evidence>
<dbReference type="EMBL" id="KV428230">
    <property type="protein sequence ID" value="KZT33603.1"/>
    <property type="molecule type" value="Genomic_DNA"/>
</dbReference>
<evidence type="ECO:0008006" key="3">
    <source>
        <dbReference type="Google" id="ProtNLM"/>
    </source>
</evidence>
<keyword evidence="2" id="KW-1185">Reference proteome</keyword>
<dbReference type="AlphaFoldDB" id="A0A165YTY5"/>
<gene>
    <name evidence="1" type="ORF">SISSUDRAFT_396274</name>
</gene>
<protein>
    <recommendedName>
        <fullName evidence="3">F-box domain-containing protein</fullName>
    </recommendedName>
</protein>
<name>A0A165YTY5_9AGAM</name>
<reference evidence="1 2" key="1">
    <citation type="journal article" date="2016" name="Mol. Biol. Evol.">
        <title>Comparative Genomics of Early-Diverging Mushroom-Forming Fungi Provides Insights into the Origins of Lignocellulose Decay Capabilities.</title>
        <authorList>
            <person name="Nagy L.G."/>
            <person name="Riley R."/>
            <person name="Tritt A."/>
            <person name="Adam C."/>
            <person name="Daum C."/>
            <person name="Floudas D."/>
            <person name="Sun H."/>
            <person name="Yadav J.S."/>
            <person name="Pangilinan J."/>
            <person name="Larsson K.H."/>
            <person name="Matsuura K."/>
            <person name="Barry K."/>
            <person name="Labutti K."/>
            <person name="Kuo R."/>
            <person name="Ohm R.A."/>
            <person name="Bhattacharya S.S."/>
            <person name="Shirouzu T."/>
            <person name="Yoshinaga Y."/>
            <person name="Martin F.M."/>
            <person name="Grigoriev I.V."/>
            <person name="Hibbett D.S."/>
        </authorList>
    </citation>
    <scope>NUCLEOTIDE SEQUENCE [LARGE SCALE GENOMIC DNA]</scope>
    <source>
        <strain evidence="1 2">HHB10207 ss-3</strain>
    </source>
</reference>
<evidence type="ECO:0000313" key="2">
    <source>
        <dbReference type="Proteomes" id="UP000076798"/>
    </source>
</evidence>
<organism evidence="1 2">
    <name type="scientific">Sistotremastrum suecicum HHB10207 ss-3</name>
    <dbReference type="NCBI Taxonomy" id="1314776"/>
    <lineage>
        <taxon>Eukaryota</taxon>
        <taxon>Fungi</taxon>
        <taxon>Dikarya</taxon>
        <taxon>Basidiomycota</taxon>
        <taxon>Agaricomycotina</taxon>
        <taxon>Agaricomycetes</taxon>
        <taxon>Sistotremastrales</taxon>
        <taxon>Sistotremastraceae</taxon>
        <taxon>Sistotremastrum</taxon>
    </lineage>
</organism>
<accession>A0A165YTY5</accession>
<proteinExistence type="predicted"/>
<dbReference type="Proteomes" id="UP000076798">
    <property type="component" value="Unassembled WGS sequence"/>
</dbReference>
<sequence length="551" mass="63261">MRDFVSLINPALRMVRLRLTLLPWLFQTKHASLSNSNRSNGLPASPRCIPAKSQIAPHPCFRIPEEILLNIADEYVMLPGGWIGEGDSMRWEDSTPFYMLLVAVRKRLMLTHICSLLRTTFLRSPLLWNDIDLWWPYSVMEAFAFRAASSSLSLRMDSLVLPPQSAVDERIKWWTEFLSSNMHRVHHLELNFDLRELRGNELAIQNLWGCIRHLRAPKMEVFYFWAWTKEEDGFPDFDGLFFGHAPLLKELTLGGGRYGQFKADAFHSLVHIHLQVLGPQSLISLTQIPSILDRSSRLETLNLQAVDRSFFETIPHEIRWTVELPKCSQVMVTGFYSDQVNYLFSSISFPCLTRVIVESAIRLSIHGNPLTLSRSSSPHFMSLFSQHRFQTIRFRDRDIYTSHTAPHFSAELIEIFSGLLEVEDARRAVLQVVASSHSMFGSSPQELVLEARGSNAEEFFTKDICRALLLEASSFKGISLQARVFPETLLESLVLLGQIFSEEETFCSGFPWGLQNLEFRTFSDDDVTTSHVMLKRRDDLSFEVFRFPCAE</sequence>